<comment type="similarity">
    <text evidence="2">Belongs to the CpxP/Spy family.</text>
</comment>
<feature type="signal peptide" evidence="5">
    <location>
        <begin position="1"/>
        <end position="20"/>
    </location>
</feature>
<comment type="caution">
    <text evidence="6">The sequence shown here is derived from an EMBL/GenBank/DDBJ whole genome shotgun (WGS) entry which is preliminary data.</text>
</comment>
<gene>
    <name evidence="6" type="ORF">RNAN_0197</name>
</gene>
<dbReference type="InterPro" id="IPR012899">
    <property type="entry name" value="LTXXQ"/>
</dbReference>
<dbReference type="GO" id="GO:0051082">
    <property type="term" value="F:unfolded protein binding"/>
    <property type="evidence" value="ECO:0007669"/>
    <property type="project" value="TreeGrafter"/>
</dbReference>
<evidence type="ECO:0000256" key="1">
    <source>
        <dbReference type="ARBA" id="ARBA00004418"/>
    </source>
</evidence>
<reference evidence="6 7" key="1">
    <citation type="journal article" date="2012" name="J. Bacteriol.">
        <title>Genome Sequence of the Protease-Producing Bacterium Rheinheimera nanhaiensis E407-8T, Isolated from Deep-Sea Sediment of the South China Sea.</title>
        <authorList>
            <person name="Zhang X.-Y."/>
            <person name="Zhang Y.-J."/>
            <person name="Qin Q.-L."/>
            <person name="Xie B.-B."/>
            <person name="Chen X.-L."/>
            <person name="Zhou B.-C."/>
            <person name="Zhang Y.-Z."/>
        </authorList>
    </citation>
    <scope>NUCLEOTIDE SEQUENCE [LARGE SCALE GENOMIC DNA]</scope>
    <source>
        <strain evidence="6 7">E407-8</strain>
    </source>
</reference>
<sequence length="168" mass="19045">MKATQLIFVLSMFTAAGVAAAPAQQQHEECQAVSHQAKDAKHSRQHGFGLKRALARLDLTDSQQQQINQLMQQHRNARASKADAGKADSKAEYRASHQQLKALMAAAQFDEVAARQLLEQRQQAGVERQLAGMKLRHDIMQLLTEEQRQQLQQMQLQRRHKQQSRQSS</sequence>
<keyword evidence="7" id="KW-1185">Reference proteome</keyword>
<evidence type="ECO:0000256" key="4">
    <source>
        <dbReference type="ARBA" id="ARBA00022764"/>
    </source>
</evidence>
<organism evidence="6 7">
    <name type="scientific">Rheinheimera nanhaiensis E407-8</name>
    <dbReference type="NCBI Taxonomy" id="562729"/>
    <lineage>
        <taxon>Bacteria</taxon>
        <taxon>Pseudomonadati</taxon>
        <taxon>Pseudomonadota</taxon>
        <taxon>Gammaproteobacteria</taxon>
        <taxon>Chromatiales</taxon>
        <taxon>Chromatiaceae</taxon>
        <taxon>Rheinheimera</taxon>
    </lineage>
</organism>
<dbReference type="EMBL" id="BAFK01000001">
    <property type="protein sequence ID" value="GAB57234.1"/>
    <property type="molecule type" value="Genomic_DNA"/>
</dbReference>
<name>I1DT56_9GAMM</name>
<comment type="subcellular location">
    <subcellularLocation>
        <location evidence="1">Periplasm</location>
    </subcellularLocation>
</comment>
<dbReference type="AlphaFoldDB" id="I1DT56"/>
<dbReference type="InterPro" id="IPR052211">
    <property type="entry name" value="Cpx_auxiliary_protein"/>
</dbReference>
<dbReference type="PANTHER" id="PTHR38102:SF1">
    <property type="entry name" value="PERIPLASMIC CHAPERONE SPY"/>
    <property type="match status" value="1"/>
</dbReference>
<keyword evidence="3 5" id="KW-0732">Signal</keyword>
<keyword evidence="4" id="KW-0574">Periplasm</keyword>
<proteinExistence type="inferred from homology"/>
<evidence type="ECO:0000256" key="5">
    <source>
        <dbReference type="SAM" id="SignalP"/>
    </source>
</evidence>
<dbReference type="PIRSF" id="PIRSF034445">
    <property type="entry name" value="CpxP_Spy"/>
    <property type="match status" value="1"/>
</dbReference>
<protein>
    <submittedName>
        <fullName evidence="6">Spheroplast protein y</fullName>
    </submittedName>
</protein>
<evidence type="ECO:0000256" key="2">
    <source>
        <dbReference type="ARBA" id="ARBA00008441"/>
    </source>
</evidence>
<dbReference type="Proteomes" id="UP000004374">
    <property type="component" value="Unassembled WGS sequence"/>
</dbReference>
<evidence type="ECO:0000256" key="3">
    <source>
        <dbReference type="ARBA" id="ARBA00022729"/>
    </source>
</evidence>
<dbReference type="Gene3D" id="1.20.120.1490">
    <property type="match status" value="1"/>
</dbReference>
<dbReference type="Pfam" id="PF07813">
    <property type="entry name" value="LTXXQ"/>
    <property type="match status" value="1"/>
</dbReference>
<evidence type="ECO:0000313" key="7">
    <source>
        <dbReference type="Proteomes" id="UP000004374"/>
    </source>
</evidence>
<evidence type="ECO:0000313" key="6">
    <source>
        <dbReference type="EMBL" id="GAB57234.1"/>
    </source>
</evidence>
<dbReference type="GO" id="GO:0030288">
    <property type="term" value="C:outer membrane-bounded periplasmic space"/>
    <property type="evidence" value="ECO:0007669"/>
    <property type="project" value="TreeGrafter"/>
</dbReference>
<dbReference type="STRING" id="562729.RNAN_0197"/>
<dbReference type="PANTHER" id="PTHR38102">
    <property type="entry name" value="PERIPLASMIC CHAPERONE SPY"/>
    <property type="match status" value="1"/>
</dbReference>
<accession>I1DT56</accession>
<feature type="chain" id="PRO_5003639423" evidence="5">
    <location>
        <begin position="21"/>
        <end position="168"/>
    </location>
</feature>
<dbReference type="RefSeq" id="WP_008217813.1">
    <property type="nucleotide sequence ID" value="NZ_BAFK01000001.1"/>
</dbReference>